<reference evidence="2" key="1">
    <citation type="journal article" date="2019" name="Curr. Biol.">
        <title>Genome Sequence of Striga asiatica Provides Insight into the Evolution of Plant Parasitism.</title>
        <authorList>
            <person name="Yoshida S."/>
            <person name="Kim S."/>
            <person name="Wafula E.K."/>
            <person name="Tanskanen J."/>
            <person name="Kim Y.M."/>
            <person name="Honaas L."/>
            <person name="Yang Z."/>
            <person name="Spallek T."/>
            <person name="Conn C.E."/>
            <person name="Ichihashi Y."/>
            <person name="Cheong K."/>
            <person name="Cui S."/>
            <person name="Der J.P."/>
            <person name="Gundlach H."/>
            <person name="Jiao Y."/>
            <person name="Hori C."/>
            <person name="Ishida J.K."/>
            <person name="Kasahara H."/>
            <person name="Kiba T."/>
            <person name="Kim M.S."/>
            <person name="Koo N."/>
            <person name="Laohavisit A."/>
            <person name="Lee Y.H."/>
            <person name="Lumba S."/>
            <person name="McCourt P."/>
            <person name="Mortimer J.C."/>
            <person name="Mutuku J.M."/>
            <person name="Nomura T."/>
            <person name="Sasaki-Sekimoto Y."/>
            <person name="Seto Y."/>
            <person name="Wang Y."/>
            <person name="Wakatake T."/>
            <person name="Sakakibara H."/>
            <person name="Demura T."/>
            <person name="Yamaguchi S."/>
            <person name="Yoneyama K."/>
            <person name="Manabe R.I."/>
            <person name="Nelson D.C."/>
            <person name="Schulman A.H."/>
            <person name="Timko M.P."/>
            <person name="dePamphilis C.W."/>
            <person name="Choi D."/>
            <person name="Shirasu K."/>
        </authorList>
    </citation>
    <scope>NUCLEOTIDE SEQUENCE [LARGE SCALE GENOMIC DNA]</scope>
    <source>
        <strain evidence="2">cv. UVA1</strain>
    </source>
</reference>
<keyword evidence="2" id="KW-1185">Reference proteome</keyword>
<gene>
    <name evidence="1" type="ORF">STAS_09438</name>
</gene>
<comment type="caution">
    <text evidence="1">The sequence shown here is derived from an EMBL/GenBank/DDBJ whole genome shotgun (WGS) entry which is preliminary data.</text>
</comment>
<name>A0A5A7PKA1_STRAF</name>
<proteinExistence type="predicted"/>
<evidence type="ECO:0000313" key="2">
    <source>
        <dbReference type="Proteomes" id="UP000325081"/>
    </source>
</evidence>
<keyword evidence="1" id="KW-0238">DNA-binding</keyword>
<organism evidence="1 2">
    <name type="scientific">Striga asiatica</name>
    <name type="common">Asiatic witchweed</name>
    <name type="synonym">Buchnera asiatica</name>
    <dbReference type="NCBI Taxonomy" id="4170"/>
    <lineage>
        <taxon>Eukaryota</taxon>
        <taxon>Viridiplantae</taxon>
        <taxon>Streptophyta</taxon>
        <taxon>Embryophyta</taxon>
        <taxon>Tracheophyta</taxon>
        <taxon>Spermatophyta</taxon>
        <taxon>Magnoliopsida</taxon>
        <taxon>eudicotyledons</taxon>
        <taxon>Gunneridae</taxon>
        <taxon>Pentapetalae</taxon>
        <taxon>asterids</taxon>
        <taxon>lamiids</taxon>
        <taxon>Lamiales</taxon>
        <taxon>Orobanchaceae</taxon>
        <taxon>Buchnereae</taxon>
        <taxon>Striga</taxon>
    </lineage>
</organism>
<dbReference type="GO" id="GO:0003677">
    <property type="term" value="F:DNA binding"/>
    <property type="evidence" value="ECO:0007669"/>
    <property type="project" value="UniProtKB-KW"/>
</dbReference>
<dbReference type="Proteomes" id="UP000325081">
    <property type="component" value="Unassembled WGS sequence"/>
</dbReference>
<dbReference type="EMBL" id="BKCP01004738">
    <property type="protein sequence ID" value="GER33293.1"/>
    <property type="molecule type" value="Genomic_DNA"/>
</dbReference>
<dbReference type="AlphaFoldDB" id="A0A5A7PKA1"/>
<accession>A0A5A7PKA1</accession>
<feature type="non-terminal residue" evidence="1">
    <location>
        <position position="257"/>
    </location>
</feature>
<protein>
    <submittedName>
        <fullName evidence="1">Integrase-type DNA-binding superfamily protein</fullName>
    </submittedName>
</protein>
<evidence type="ECO:0000313" key="1">
    <source>
        <dbReference type="EMBL" id="GER33293.1"/>
    </source>
</evidence>
<sequence length="257" mass="28871">MVNMGGRGEGSKALSPEKEETASNNYDAWADPAFSCGEQAAFSFNILEFGVNIDDVWDGFLFRWIDANIAATFDGTLDQLVYLFSKQSGLKTTAVKFRGDNHLSNEEFVQILREKSTEFLRGSSNSLCREVMLGSLGSSDGSISWKEVSKLRGSYAVAQMRQFLGKRCAKSFNCILPNLLLFMHNTTNSSAMVEAAREKYGREIKVVSNAHKSNNDSSPHQRTWHCQLKRKQDDEWLHTFRSKSFGDTMLSASFEVQ</sequence>